<evidence type="ECO:0000313" key="8">
    <source>
        <dbReference type="Proteomes" id="UP000637239"/>
    </source>
</evidence>
<evidence type="ECO:0000259" key="6">
    <source>
        <dbReference type="PROSITE" id="PS50048"/>
    </source>
</evidence>
<feature type="domain" description="Zn(2)-C6 fungal-type" evidence="6">
    <location>
        <begin position="9"/>
        <end position="37"/>
    </location>
</feature>
<dbReference type="GO" id="GO:0045944">
    <property type="term" value="P:positive regulation of transcription by RNA polymerase II"/>
    <property type="evidence" value="ECO:0007669"/>
    <property type="project" value="TreeGrafter"/>
</dbReference>
<dbReference type="PROSITE" id="PS50048">
    <property type="entry name" value="ZN2_CY6_FUNGAL_2"/>
    <property type="match status" value="1"/>
</dbReference>
<keyword evidence="4" id="KW-0539">Nucleus</keyword>
<dbReference type="KEGG" id="ache:ACHE_10092S"/>
<reference evidence="7" key="1">
    <citation type="submission" date="2021-01" db="EMBL/GenBank/DDBJ databases">
        <authorList>
            <consortium name="Aspergillus chevalieri M1 genome sequencing consortium"/>
            <person name="Kazuki M."/>
            <person name="Futagami T."/>
        </authorList>
    </citation>
    <scope>NUCLEOTIDE SEQUENCE</scope>
    <source>
        <strain evidence="7">M1</strain>
    </source>
</reference>
<keyword evidence="1" id="KW-0805">Transcription regulation</keyword>
<dbReference type="SUPFAM" id="SSF57701">
    <property type="entry name" value="Zn2/Cys6 DNA-binding domain"/>
    <property type="match status" value="1"/>
</dbReference>
<keyword evidence="2" id="KW-0238">DNA-binding</keyword>
<evidence type="ECO:0000256" key="4">
    <source>
        <dbReference type="ARBA" id="ARBA00023242"/>
    </source>
</evidence>
<feature type="compositionally biased region" description="Polar residues" evidence="5">
    <location>
        <begin position="174"/>
        <end position="200"/>
    </location>
</feature>
<dbReference type="PANTHER" id="PTHR37534">
    <property type="entry name" value="TRANSCRIPTIONAL ACTIVATOR PROTEIN UGA3"/>
    <property type="match status" value="1"/>
</dbReference>
<dbReference type="GO" id="GO:0005634">
    <property type="term" value="C:nucleus"/>
    <property type="evidence" value="ECO:0007669"/>
    <property type="project" value="TreeGrafter"/>
</dbReference>
<gene>
    <name evidence="7" type="ORF">ACHE_10092S</name>
</gene>
<feature type="compositionally biased region" description="Polar residues" evidence="5">
    <location>
        <begin position="117"/>
        <end position="142"/>
    </location>
</feature>
<feature type="region of interest" description="Disordered" evidence="5">
    <location>
        <begin position="110"/>
        <end position="146"/>
    </location>
</feature>
<evidence type="ECO:0000256" key="2">
    <source>
        <dbReference type="ARBA" id="ARBA00023125"/>
    </source>
</evidence>
<dbReference type="AlphaFoldDB" id="A0A7R7VDE5"/>
<dbReference type="CDD" id="cd00067">
    <property type="entry name" value="GAL4"/>
    <property type="match status" value="1"/>
</dbReference>
<dbReference type="PANTHER" id="PTHR37534:SF18">
    <property type="entry name" value="ZN(II)2CYS6 TRANSCRIPTION FACTOR (EUROFUNG)"/>
    <property type="match status" value="1"/>
</dbReference>
<dbReference type="InterPro" id="IPR036864">
    <property type="entry name" value="Zn2-C6_fun-type_DNA-bd_sf"/>
</dbReference>
<evidence type="ECO:0000256" key="3">
    <source>
        <dbReference type="ARBA" id="ARBA00023163"/>
    </source>
</evidence>
<evidence type="ECO:0000313" key="7">
    <source>
        <dbReference type="EMBL" id="BCR82690.1"/>
    </source>
</evidence>
<accession>A0A7R7VDE5</accession>
<feature type="compositionally biased region" description="Polar residues" evidence="5">
    <location>
        <begin position="210"/>
        <end position="219"/>
    </location>
</feature>
<dbReference type="GO" id="GO:0008270">
    <property type="term" value="F:zinc ion binding"/>
    <property type="evidence" value="ECO:0007669"/>
    <property type="project" value="InterPro"/>
</dbReference>
<dbReference type="GO" id="GO:0000981">
    <property type="term" value="F:DNA-binding transcription factor activity, RNA polymerase II-specific"/>
    <property type="evidence" value="ECO:0007669"/>
    <property type="project" value="InterPro"/>
</dbReference>
<dbReference type="Pfam" id="PF00172">
    <property type="entry name" value="Zn_clus"/>
    <property type="match status" value="1"/>
</dbReference>
<sequence>MPGVPSNKACERCKKRHLKCDEARPSCQRCVNAGVECPGYVQTRKFIDQGATIRRRYAPYQEHHQRSGAHKENEVPAVVEAENPLQEQTPVDQHGNDLQTITPMTEVPRVEGRDSDASQGAQGTPDASRQGVAQDSQIQTGTAVLPNRPAVTIPSIDQSILNTGFSPAGHELNTRSLLENPNLPTSGSSHPSNTPDTDFSQAPGVPSSEMPESSETQNDAEGFNDVFSELMTGTEHEVAFLTRYFSEYLGPWLDLSDSSKFFAVYAPIRALNKYFLKYSMAALAAKHLGRMKGQKPAAGGIFTSPATMEIYPNAAQTDWTLKGANYYYLAFAYMRHSITVSYAAPSSSAILESPIEMVNGYLGQQPGFVRMDISDADTFLRDIEGLLATCVILTMYRLLDVPGDDWQTCVSDIRCVILWRLTDYRHLAGIESLFDLLLQLHTTSPALPPMFSQGERAAFWNFARQDYLASYFNRIPTHFKHSNLSLWKTAGIQVNELELLDDTIRLTPEDLAANTLIWLMNKMVNFLADYRRSQLAQWTESDEHAQPSTTMWLNLCFEFQSWFEKIPETFRPSLRIERPRDMSNLSDISYLPFPEIFFSLTSCAAAMQHYHFGRLGLLLNRPPDVMSAPGTAFDRLASLREVTKEVDYRCREICGIALSRPHGEVRIYMVPLLFAVGQCLETQETRQVIVDLLRGVEADLGWATVSTVEKLQVVWSQQS</sequence>
<feature type="region of interest" description="Disordered" evidence="5">
    <location>
        <begin position="171"/>
        <end position="219"/>
    </location>
</feature>
<name>A0A7R7VDE5_ASPCH</name>
<dbReference type="PROSITE" id="PS00463">
    <property type="entry name" value="ZN2_CY6_FUNGAL_1"/>
    <property type="match status" value="1"/>
</dbReference>
<organism evidence="7 8">
    <name type="scientific">Aspergillus chevalieri</name>
    <name type="common">Eurotium chevalieri</name>
    <dbReference type="NCBI Taxonomy" id="182096"/>
    <lineage>
        <taxon>Eukaryota</taxon>
        <taxon>Fungi</taxon>
        <taxon>Dikarya</taxon>
        <taxon>Ascomycota</taxon>
        <taxon>Pezizomycotina</taxon>
        <taxon>Eurotiomycetes</taxon>
        <taxon>Eurotiomycetidae</taxon>
        <taxon>Eurotiales</taxon>
        <taxon>Aspergillaceae</taxon>
        <taxon>Aspergillus</taxon>
        <taxon>Aspergillus subgen. Aspergillus</taxon>
    </lineage>
</organism>
<keyword evidence="3" id="KW-0804">Transcription</keyword>
<protein>
    <recommendedName>
        <fullName evidence="6">Zn(2)-C6 fungal-type domain-containing protein</fullName>
    </recommendedName>
</protein>
<dbReference type="Gene3D" id="4.10.240.10">
    <property type="entry name" value="Zn(2)-C6 fungal-type DNA-binding domain"/>
    <property type="match status" value="1"/>
</dbReference>
<dbReference type="RefSeq" id="XP_043131212.1">
    <property type="nucleotide sequence ID" value="XM_043284630.1"/>
</dbReference>
<dbReference type="Proteomes" id="UP000637239">
    <property type="component" value="Chromosome 1"/>
</dbReference>
<dbReference type="GO" id="GO:0000976">
    <property type="term" value="F:transcription cis-regulatory region binding"/>
    <property type="evidence" value="ECO:0007669"/>
    <property type="project" value="TreeGrafter"/>
</dbReference>
<dbReference type="SMART" id="SM00066">
    <property type="entry name" value="GAL4"/>
    <property type="match status" value="1"/>
</dbReference>
<reference evidence="7" key="2">
    <citation type="submission" date="2021-02" db="EMBL/GenBank/DDBJ databases">
        <title>Aspergillus chevalieri M1 genome sequence.</title>
        <authorList>
            <person name="Kadooka C."/>
            <person name="Mori K."/>
            <person name="Futagami T."/>
        </authorList>
    </citation>
    <scope>NUCLEOTIDE SEQUENCE</scope>
    <source>
        <strain evidence="7">M1</strain>
    </source>
</reference>
<proteinExistence type="predicted"/>
<dbReference type="EMBL" id="AP024416">
    <property type="protein sequence ID" value="BCR82690.1"/>
    <property type="molecule type" value="Genomic_DNA"/>
</dbReference>
<dbReference type="GeneID" id="66977049"/>
<evidence type="ECO:0000256" key="5">
    <source>
        <dbReference type="SAM" id="MobiDB-lite"/>
    </source>
</evidence>
<keyword evidence="8" id="KW-1185">Reference proteome</keyword>
<evidence type="ECO:0000256" key="1">
    <source>
        <dbReference type="ARBA" id="ARBA00023015"/>
    </source>
</evidence>
<dbReference type="InterPro" id="IPR001138">
    <property type="entry name" value="Zn2Cys6_DnaBD"/>
</dbReference>